<feature type="compositionally biased region" description="Basic and acidic residues" evidence="1">
    <location>
        <begin position="44"/>
        <end position="59"/>
    </location>
</feature>
<gene>
    <name evidence="2" type="ORF">GGU10DRAFT_337560</name>
</gene>
<accession>A0AA38L1L9</accession>
<dbReference type="Proteomes" id="UP001163798">
    <property type="component" value="Unassembled WGS sequence"/>
</dbReference>
<evidence type="ECO:0000313" key="2">
    <source>
        <dbReference type="EMBL" id="KAJ3779977.1"/>
    </source>
</evidence>
<evidence type="ECO:0000256" key="1">
    <source>
        <dbReference type="SAM" id="MobiDB-lite"/>
    </source>
</evidence>
<dbReference type="EMBL" id="MU794010">
    <property type="protein sequence ID" value="KAJ3779977.1"/>
    <property type="molecule type" value="Genomic_DNA"/>
</dbReference>
<feature type="region of interest" description="Disordered" evidence="1">
    <location>
        <begin position="38"/>
        <end position="59"/>
    </location>
</feature>
<dbReference type="AlphaFoldDB" id="A0AA38L1L9"/>
<sequence>MYDDSDRSYDCPADGNGWNLPGDVTDIEECCYCDERGSPCGCSENDKPESSPKRQGSEWDDSKLELLDMHHAYARMVLKHLCNSEGAATVFAWPKDSKTIRLEETIGRGLHNHLNHVHFGFENDPVQRQFQGNPLAERLEYVLTQQAPFPGETTDIEEVRSIEHFVPYCISNHSHLLIDSVYEDRELQIPT</sequence>
<protein>
    <submittedName>
        <fullName evidence="2">Uncharacterized protein</fullName>
    </submittedName>
</protein>
<proteinExistence type="predicted"/>
<name>A0AA38L1L9_9AGAR</name>
<reference evidence="2" key="1">
    <citation type="submission" date="2022-08" db="EMBL/GenBank/DDBJ databases">
        <authorList>
            <consortium name="DOE Joint Genome Institute"/>
            <person name="Min B."/>
            <person name="Riley R."/>
            <person name="Sierra-Patev S."/>
            <person name="Naranjo-Ortiz M."/>
            <person name="Looney B."/>
            <person name="Konkel Z."/>
            <person name="Slot J.C."/>
            <person name="Sakamoto Y."/>
            <person name="Steenwyk J.L."/>
            <person name="Rokas A."/>
            <person name="Carro J."/>
            <person name="Camarero S."/>
            <person name="Ferreira P."/>
            <person name="Molpeceres G."/>
            <person name="Ruiz-Duenas F.J."/>
            <person name="Serrano A."/>
            <person name="Henrissat B."/>
            <person name="Drula E."/>
            <person name="Hughes K.W."/>
            <person name="Mata J.L."/>
            <person name="Ishikawa N.K."/>
            <person name="Vargas-Isla R."/>
            <person name="Ushijima S."/>
            <person name="Smith C.A."/>
            <person name="Ahrendt S."/>
            <person name="Andreopoulos W."/>
            <person name="He G."/>
            <person name="Labutti K."/>
            <person name="Lipzen A."/>
            <person name="Ng V."/>
            <person name="Sandor L."/>
            <person name="Barry K."/>
            <person name="Martinez A.T."/>
            <person name="Xiao Y."/>
            <person name="Gibbons J.G."/>
            <person name="Terashima K."/>
            <person name="Hibbett D.S."/>
            <person name="Grigoriev I.V."/>
        </authorList>
    </citation>
    <scope>NUCLEOTIDE SEQUENCE</scope>
    <source>
        <strain evidence="2">TFB10291</strain>
    </source>
</reference>
<keyword evidence="3" id="KW-1185">Reference proteome</keyword>
<comment type="caution">
    <text evidence="2">The sequence shown here is derived from an EMBL/GenBank/DDBJ whole genome shotgun (WGS) entry which is preliminary data.</text>
</comment>
<evidence type="ECO:0000313" key="3">
    <source>
        <dbReference type="Proteomes" id="UP001163798"/>
    </source>
</evidence>
<organism evidence="2 3">
    <name type="scientific">Lentinula aff. detonsa</name>
    <dbReference type="NCBI Taxonomy" id="2804958"/>
    <lineage>
        <taxon>Eukaryota</taxon>
        <taxon>Fungi</taxon>
        <taxon>Dikarya</taxon>
        <taxon>Basidiomycota</taxon>
        <taxon>Agaricomycotina</taxon>
        <taxon>Agaricomycetes</taxon>
        <taxon>Agaricomycetidae</taxon>
        <taxon>Agaricales</taxon>
        <taxon>Marasmiineae</taxon>
        <taxon>Omphalotaceae</taxon>
        <taxon>Lentinula</taxon>
    </lineage>
</organism>